<dbReference type="Pfam" id="PF03055">
    <property type="entry name" value="RPE65"/>
    <property type="match status" value="7"/>
</dbReference>
<keyword evidence="4" id="KW-0560">Oxidoreductase</keyword>
<keyword evidence="2 8" id="KW-0479">Metal-binding</keyword>
<sequence length="1438" mass="163340">MAKLDETKTSFDNDRANGGFVSVNPKPNKGLSSKLVDFLESLIVKFMYDSSQPQHYLSGNFAPIRDETPPIKDLPVIGYLPECLNGEFVRVGPNPKFSPVAGYHWFDGDGMIHGLRIKDGKATYVSRYVRTSRIKQEEYFGGSKFMKIGDLKGFFGLLMVNMQMLRAKLKVLDLSYGNGTANTALIYHHGKLLALSEADKPYVLKVLEDGDLQTIGLLDYDKRLTHSFTAHPKVDPFTGEMFTFGYAHTPPYITYRVISKDGFMHEPVPITVSDPIMMHDFAITENYAIFMDLPLIFKPKEMVKEKKLIFSFDATKKARFGVLPRYAKDELLIKWFELPNCFIFHNGAHSSLSTFYVSNAWEEEDEVVLITCRLENPDLDMVSGTVKEKLENFSNELYEMRFNMKTGLATQKQLSASAVDFPRVNESYTGRKSAVHVIDAKTMSSDPVAVVDLPHRVPYGFHAFFVTELNFKTNLGCMKQILKYDMTAFIREFQLNFLNNCKNRQHSKVQSFTKEEDAKLVKKKKKNNSCNNGGTVKGIVTVNPKPNKGLTSKLIDWFENVIVKLMYDSSQHQHYLSGNFTSVPETPPIKDLPVMGYLPECLNGEFVRVGSNSKFAPVAGYHWFDGDGMVHGVRIKDGKATYVSRYVKTSRLKQEEYFGGSKFLKVGDLKGLFGLFMFSIQTLRDKFKEADIYSDTFLPLVMEGLIVFYHSLPANTALVYHHGKLLVLHEADKPYVLKVLEDGDLQTLGMLDYDKRLAHTFTAHPKVDPFTGEMFTFGYSLSPPYVTYRVISKDGFMHDQEMVMENKLILSFDATKKARFGVLPRYAKDELLIKWFELPSCYIFHNANAWEEEDEVVLITCRLDNIDMNMISGEIKKKLNHFRTELYEKSEVHVIDAKTMSADPIAVIHLPCRVPYGFHAFFVTEVSNQYYPKCLFGTTTRTSRALNCEPNLMIHGLRIKNGKATYASRYVRTSRLKQEEYFGGPKFMKIGDMNGVFGLLVVIIQILRAILKVLDLSYGLGTGEMFTFGFSLITHPYITYRVISKDGFMHDPIPITIPNPIMMHDFAITQNYAIFMDLPLIFRPEEMMKGKNFIISFDATKKARFGVLPRYAKDELLIKWFELPNCFISHIGAHFSEEDDEVVMITCRIENLDLSMYGGDIKQKLNINASLSPWVLTTADQLEEEAGVSGGGQRCNMHVIDAKTMSANPIAVIDLPCRVPYGLHALFITELTQEKMAKLDMKKPSYEEDEGVSRYGVVCVNPNPNKGFSSMLLNWFENLIVRFMYNSSSSHHFLTGNYAPVLRETPPVDNLPLLGYLPKCLNGEFVRVGPNPKFAPIAGFHWFDGDGMIHGLRIKDGKATYVSRYVRTSRIKQEEYFERAKFTKIGDLKGIFGLLMVNIQMLRAKLKVLDLSYGNGTANTALTYHHGKLLALSEVDKP</sequence>
<reference evidence="9 10" key="1">
    <citation type="journal article" date="2020" name="bioRxiv">
        <title>Sequence and annotation of 42 cannabis genomes reveals extensive copy number variation in cannabinoid synthesis and pathogen resistance genes.</title>
        <authorList>
            <person name="Mckernan K.J."/>
            <person name="Helbert Y."/>
            <person name="Kane L.T."/>
            <person name="Ebling H."/>
            <person name="Zhang L."/>
            <person name="Liu B."/>
            <person name="Eaton Z."/>
            <person name="Mclaughlin S."/>
            <person name="Kingan S."/>
            <person name="Baybayan P."/>
            <person name="Concepcion G."/>
            <person name="Jordan M."/>
            <person name="Riva A."/>
            <person name="Barbazuk W."/>
            <person name="Harkins T."/>
        </authorList>
    </citation>
    <scope>NUCLEOTIDE SEQUENCE [LARGE SCALE GENOMIC DNA]</scope>
    <source>
        <strain evidence="10">cv. Jamaican Lion 4</strain>
        <tissue evidence="9">Leaf</tissue>
    </source>
</reference>
<dbReference type="EC" id="1.14.99.n4" evidence="6"/>
<evidence type="ECO:0000313" key="10">
    <source>
        <dbReference type="Proteomes" id="UP000583929"/>
    </source>
</evidence>
<accession>A0A7J6F6N7</accession>
<evidence type="ECO:0000256" key="4">
    <source>
        <dbReference type="ARBA" id="ARBA00023002"/>
    </source>
</evidence>
<comment type="caution">
    <text evidence="9">The sequence shown here is derived from an EMBL/GenBank/DDBJ whole genome shotgun (WGS) entry which is preliminary data.</text>
</comment>
<keyword evidence="10" id="KW-1185">Reference proteome</keyword>
<feature type="binding site" evidence="8">
    <location>
        <position position="231"/>
    </location>
    <ligand>
        <name>Fe cation</name>
        <dbReference type="ChEBI" id="CHEBI:24875"/>
        <note>catalytic</note>
    </ligand>
</feature>
<evidence type="ECO:0000256" key="8">
    <source>
        <dbReference type="PIRSR" id="PIRSR604294-1"/>
    </source>
</evidence>
<evidence type="ECO:0000313" key="9">
    <source>
        <dbReference type="EMBL" id="KAF4365539.1"/>
    </source>
</evidence>
<dbReference type="EMBL" id="JAATIQ010000272">
    <property type="protein sequence ID" value="KAF4365539.1"/>
    <property type="molecule type" value="Genomic_DNA"/>
</dbReference>
<dbReference type="GO" id="GO:0009570">
    <property type="term" value="C:chloroplast stroma"/>
    <property type="evidence" value="ECO:0007669"/>
    <property type="project" value="TreeGrafter"/>
</dbReference>
<dbReference type="GO" id="GO:0010436">
    <property type="term" value="F:carotenoid dioxygenase activity"/>
    <property type="evidence" value="ECO:0007669"/>
    <property type="project" value="TreeGrafter"/>
</dbReference>
<dbReference type="GO" id="GO:0016121">
    <property type="term" value="P:carotene catabolic process"/>
    <property type="evidence" value="ECO:0007669"/>
    <property type="project" value="TreeGrafter"/>
</dbReference>
<evidence type="ECO:0000256" key="7">
    <source>
        <dbReference type="ARBA" id="ARBA00048709"/>
    </source>
</evidence>
<evidence type="ECO:0000256" key="5">
    <source>
        <dbReference type="ARBA" id="ARBA00023004"/>
    </source>
</evidence>
<feature type="binding site" evidence="8">
    <location>
        <position position="279"/>
    </location>
    <ligand>
        <name>Fe cation</name>
        <dbReference type="ChEBI" id="CHEBI:24875"/>
        <note>catalytic</note>
    </ligand>
</feature>
<feature type="binding site" evidence="8">
    <location>
        <position position="345"/>
    </location>
    <ligand>
        <name>Fe cation</name>
        <dbReference type="ChEBI" id="CHEBI:24875"/>
        <note>catalytic</note>
    </ligand>
</feature>
<organism evidence="9 10">
    <name type="scientific">Cannabis sativa</name>
    <name type="common">Hemp</name>
    <name type="synonym">Marijuana</name>
    <dbReference type="NCBI Taxonomy" id="3483"/>
    <lineage>
        <taxon>Eukaryota</taxon>
        <taxon>Viridiplantae</taxon>
        <taxon>Streptophyta</taxon>
        <taxon>Embryophyta</taxon>
        <taxon>Tracheophyta</taxon>
        <taxon>Spermatophyta</taxon>
        <taxon>Magnoliopsida</taxon>
        <taxon>eudicotyledons</taxon>
        <taxon>Gunneridae</taxon>
        <taxon>Pentapetalae</taxon>
        <taxon>rosids</taxon>
        <taxon>fabids</taxon>
        <taxon>Rosales</taxon>
        <taxon>Cannabaceae</taxon>
        <taxon>Cannabis</taxon>
    </lineage>
</organism>
<comment type="cofactor">
    <cofactor evidence="8">
        <name>Fe(2+)</name>
        <dbReference type="ChEBI" id="CHEBI:29033"/>
    </cofactor>
    <text evidence="8">Binds 1 Fe(2+) ion per subunit.</text>
</comment>
<comment type="similarity">
    <text evidence="1">Belongs to the carotenoid oxygenase family.</text>
</comment>
<comment type="catalytic activity">
    <reaction evidence="7">
        <text>all-trans-zeaxanthin + 2 O2 = 4,9-dimethyldodeca-2,4,6,8,10-pentaenedial + 2 (3R)-hydroxy-beta-ionone</text>
        <dbReference type="Rhea" id="RHEA:26393"/>
        <dbReference type="ChEBI" id="CHEBI:15379"/>
        <dbReference type="ChEBI" id="CHEBI:27547"/>
        <dbReference type="ChEBI" id="CHEBI:53171"/>
        <dbReference type="ChEBI" id="CHEBI:53173"/>
        <dbReference type="EC" id="1.14.99.n4"/>
    </reaction>
</comment>
<keyword evidence="3" id="KW-0223">Dioxygenase</keyword>
<name>A0A7J6F6N7_CANSA</name>
<evidence type="ECO:0000256" key="6">
    <source>
        <dbReference type="ARBA" id="ARBA00039084"/>
    </source>
</evidence>
<evidence type="ECO:0000256" key="2">
    <source>
        <dbReference type="ARBA" id="ARBA00022723"/>
    </source>
</evidence>
<dbReference type="Proteomes" id="UP000583929">
    <property type="component" value="Unassembled WGS sequence"/>
</dbReference>
<dbReference type="InterPro" id="IPR004294">
    <property type="entry name" value="Carotenoid_Oase"/>
</dbReference>
<protein>
    <recommendedName>
        <fullName evidence="6">carotenoid 9,10-dioxygenase</fullName>
        <ecNumber evidence="6">1.14.99.n4</ecNumber>
    </recommendedName>
</protein>
<dbReference type="GO" id="GO:0046872">
    <property type="term" value="F:metal ion binding"/>
    <property type="evidence" value="ECO:0007669"/>
    <property type="project" value="UniProtKB-KW"/>
</dbReference>
<dbReference type="PANTHER" id="PTHR10543">
    <property type="entry name" value="BETA-CAROTENE DIOXYGENASE"/>
    <property type="match status" value="1"/>
</dbReference>
<dbReference type="PANTHER" id="PTHR10543:SF89">
    <property type="entry name" value="CAROTENOID 9,10(9',10')-CLEAVAGE DIOXYGENASE 1"/>
    <property type="match status" value="1"/>
</dbReference>
<proteinExistence type="inferred from homology"/>
<evidence type="ECO:0000256" key="3">
    <source>
        <dbReference type="ARBA" id="ARBA00022964"/>
    </source>
</evidence>
<gene>
    <name evidence="9" type="ORF">G4B88_025718</name>
</gene>
<keyword evidence="5 8" id="KW-0408">Iron</keyword>
<evidence type="ECO:0000256" key="1">
    <source>
        <dbReference type="ARBA" id="ARBA00006787"/>
    </source>
</evidence>